<evidence type="ECO:0000256" key="3">
    <source>
        <dbReference type="ARBA" id="ARBA00022763"/>
    </source>
</evidence>
<dbReference type="InterPro" id="IPR011335">
    <property type="entry name" value="Restrct_endonuc-II-like"/>
</dbReference>
<dbReference type="PIRSF" id="PIRSF018267">
    <property type="entry name" value="VSR_endonuc"/>
    <property type="match status" value="1"/>
</dbReference>
<dbReference type="EMBL" id="JANLCM010000002">
    <property type="protein sequence ID" value="MCS5720029.1"/>
    <property type="molecule type" value="Genomic_DNA"/>
</dbReference>
<dbReference type="GO" id="GO:0004519">
    <property type="term" value="F:endonuclease activity"/>
    <property type="evidence" value="ECO:0007669"/>
    <property type="project" value="UniProtKB-KW"/>
</dbReference>
<comment type="caution">
    <text evidence="8">The sequence shown here is derived from an EMBL/GenBank/DDBJ whole genome shotgun (WGS) entry which is preliminary data.</text>
</comment>
<evidence type="ECO:0000313" key="8">
    <source>
        <dbReference type="EMBL" id="MCS5720029.1"/>
    </source>
</evidence>
<dbReference type="NCBIfam" id="TIGR00632">
    <property type="entry name" value="vsr"/>
    <property type="match status" value="1"/>
</dbReference>
<comment type="similarity">
    <text evidence="6">Belongs to the vsr family.</text>
</comment>
<keyword evidence="4 6" id="KW-0378">Hydrolase</keyword>
<proteinExistence type="inferred from homology"/>
<gene>
    <name evidence="8" type="ORF">N1027_18005</name>
</gene>
<evidence type="ECO:0000256" key="6">
    <source>
        <dbReference type="PIRNR" id="PIRNR018267"/>
    </source>
</evidence>
<keyword evidence="1 6" id="KW-0540">Nuclease</keyword>
<feature type="region of interest" description="Disordered" evidence="7">
    <location>
        <begin position="1"/>
        <end position="21"/>
    </location>
</feature>
<protein>
    <recommendedName>
        <fullName evidence="6">Very short patch repair endonuclease</fullName>
        <ecNumber evidence="6">3.1.-.-</ecNumber>
    </recommendedName>
</protein>
<dbReference type="Pfam" id="PF03852">
    <property type="entry name" value="Vsr"/>
    <property type="match status" value="1"/>
</dbReference>
<accession>A0ABT2GUZ0</accession>
<evidence type="ECO:0000256" key="4">
    <source>
        <dbReference type="ARBA" id="ARBA00022801"/>
    </source>
</evidence>
<keyword evidence="9" id="KW-1185">Reference proteome</keyword>
<keyword evidence="2 6" id="KW-0255">Endonuclease</keyword>
<evidence type="ECO:0000256" key="2">
    <source>
        <dbReference type="ARBA" id="ARBA00022759"/>
    </source>
</evidence>
<dbReference type="RefSeq" id="WP_259509749.1">
    <property type="nucleotide sequence ID" value="NZ_JANLCM010000002.1"/>
</dbReference>
<organism evidence="8 9">
    <name type="scientific">Herbiconiux aconitum</name>
    <dbReference type="NCBI Taxonomy" id="2970913"/>
    <lineage>
        <taxon>Bacteria</taxon>
        <taxon>Bacillati</taxon>
        <taxon>Actinomycetota</taxon>
        <taxon>Actinomycetes</taxon>
        <taxon>Micrococcales</taxon>
        <taxon>Microbacteriaceae</taxon>
        <taxon>Herbiconiux</taxon>
    </lineage>
</organism>
<dbReference type="SUPFAM" id="SSF52980">
    <property type="entry name" value="Restriction endonuclease-like"/>
    <property type="match status" value="1"/>
</dbReference>
<dbReference type="CDD" id="cd00221">
    <property type="entry name" value="Vsr"/>
    <property type="match status" value="1"/>
</dbReference>
<keyword evidence="5 6" id="KW-0234">DNA repair</keyword>
<keyword evidence="3 6" id="KW-0227">DNA damage</keyword>
<evidence type="ECO:0000313" key="9">
    <source>
        <dbReference type="Proteomes" id="UP001165584"/>
    </source>
</evidence>
<dbReference type="EC" id="3.1.-.-" evidence="6"/>
<sequence>MYIITDTSDTRDSPTSAGRSRNMRAIKRVDTKPELELRSALHRRGYRFRKDFRIDTAQQRARPDVVFTKRKVAVFIDGCFWHSCPVHGRRPTVNQTYWNPKLARNIDRDIATNDALVAEGWIVIRVWEHVALAEAVDRIEQVLADRAVNAHNSTLKSSLVQMK</sequence>
<evidence type="ECO:0000256" key="1">
    <source>
        <dbReference type="ARBA" id="ARBA00022722"/>
    </source>
</evidence>
<dbReference type="Proteomes" id="UP001165584">
    <property type="component" value="Unassembled WGS sequence"/>
</dbReference>
<name>A0ABT2GUZ0_9MICO</name>
<evidence type="ECO:0000256" key="7">
    <source>
        <dbReference type="SAM" id="MobiDB-lite"/>
    </source>
</evidence>
<reference evidence="8" key="1">
    <citation type="submission" date="2022-08" db="EMBL/GenBank/DDBJ databases">
        <authorList>
            <person name="Deng Y."/>
            <person name="Han X.-F."/>
            <person name="Zhang Y.-Q."/>
        </authorList>
    </citation>
    <scope>NUCLEOTIDE SEQUENCE</scope>
    <source>
        <strain evidence="8">CPCC 205763</strain>
    </source>
</reference>
<evidence type="ECO:0000256" key="5">
    <source>
        <dbReference type="ARBA" id="ARBA00023204"/>
    </source>
</evidence>
<comment type="function">
    <text evidence="6">May nick specific sequences that contain T:G mispairs resulting from m5C-deamination.</text>
</comment>
<dbReference type="InterPro" id="IPR004603">
    <property type="entry name" value="DNA_mismatch_endonuc_vsr"/>
</dbReference>
<dbReference type="Gene3D" id="3.40.960.10">
    <property type="entry name" value="VSR Endonuclease"/>
    <property type="match status" value="1"/>
</dbReference>